<evidence type="ECO:0000313" key="2">
    <source>
        <dbReference type="EMBL" id="SUY21743.1"/>
    </source>
</evidence>
<gene>
    <name evidence="2" type="ORF">NCTC13307_00838</name>
</gene>
<feature type="coiled-coil region" evidence="1">
    <location>
        <begin position="13"/>
        <end position="49"/>
    </location>
</feature>
<dbReference type="EMBL" id="UFWD01000001">
    <property type="protein sequence ID" value="SUY21743.1"/>
    <property type="molecule type" value="Genomic_DNA"/>
</dbReference>
<protein>
    <submittedName>
        <fullName evidence="2">DNA mismatch repair protein</fullName>
    </submittedName>
</protein>
<name>A0A381I6X8_CLODI</name>
<reference evidence="2" key="1">
    <citation type="submission" date="2018-06" db="EMBL/GenBank/DDBJ databases">
        <authorList>
            <consortium name="Pathogen Informatics"/>
            <person name="Doyle S."/>
        </authorList>
    </citation>
    <scope>NUCLEOTIDE SEQUENCE</scope>
    <source>
        <strain evidence="2">NCTC13307</strain>
    </source>
</reference>
<evidence type="ECO:0000256" key="1">
    <source>
        <dbReference type="SAM" id="Coils"/>
    </source>
</evidence>
<proteinExistence type="predicted"/>
<organism evidence="2">
    <name type="scientific">Clostridioides difficile</name>
    <name type="common">Peptoclostridium difficile</name>
    <dbReference type="NCBI Taxonomy" id="1496"/>
    <lineage>
        <taxon>Bacteria</taxon>
        <taxon>Bacillati</taxon>
        <taxon>Bacillota</taxon>
        <taxon>Clostridia</taxon>
        <taxon>Peptostreptococcales</taxon>
        <taxon>Peptostreptococcaceae</taxon>
        <taxon>Clostridioides</taxon>
    </lineage>
</organism>
<keyword evidence="1" id="KW-0175">Coiled coil</keyword>
<sequence length="104" mass="11877">MIEKAKSEAFSIIRQAKEEVDIIIKELRSLEQERASKEKNRKIEELRKELTSSMGSLQPTVKSMIVPKVSNKEIKDLKPGEEVKVITLNQNGSVVSVDKKRKKQ</sequence>
<accession>A0A381I6X8</accession>
<dbReference type="AlphaFoldDB" id="A0A381I6X8"/>